<dbReference type="OrthoDB" id="331602at2759"/>
<evidence type="ECO:0000256" key="1">
    <source>
        <dbReference type="SAM" id="Coils"/>
    </source>
</evidence>
<feature type="coiled-coil region" evidence="1">
    <location>
        <begin position="262"/>
        <end position="289"/>
    </location>
</feature>
<evidence type="ECO:0000313" key="5">
    <source>
        <dbReference type="WBParaSite" id="DME_0000634001-mRNA-1"/>
    </source>
</evidence>
<protein>
    <submittedName>
        <fullName evidence="2 5">Uncharacterized protein</fullName>
    </submittedName>
</protein>
<dbReference type="EMBL" id="UYYG01000016">
    <property type="protein sequence ID" value="VDN51264.1"/>
    <property type="molecule type" value="Genomic_DNA"/>
</dbReference>
<keyword evidence="4" id="KW-1185">Reference proteome</keyword>
<evidence type="ECO:0000313" key="3">
    <source>
        <dbReference type="Proteomes" id="UP000038040"/>
    </source>
</evidence>
<proteinExistence type="predicted"/>
<dbReference type="Proteomes" id="UP000038040">
    <property type="component" value="Unplaced"/>
</dbReference>
<feature type="coiled-coil region" evidence="1">
    <location>
        <begin position="321"/>
        <end position="352"/>
    </location>
</feature>
<dbReference type="WBParaSite" id="DME_0000634001-mRNA-1">
    <property type="protein sequence ID" value="DME_0000634001-mRNA-1"/>
    <property type="gene ID" value="DME_0000634001"/>
</dbReference>
<sequence length="599" mass="68981">MRLACCGVAACRSPEPGNSFVKCACISGLLDASGSPTGMFGLRTFDLLTNSCSLNNAESVRQLSLHARLAEEKYVKYRSLCDELKLSYARLAKTLKESEDQMQNMRNEFEERLESERHQREKDRKDNKARFDSILAFFTSASQIRPMCELENAAIVKKTLVDASTEICGVSAINEDVNNIWQVKKECGVQAVVEEADIQKFSVSQISDSVQIQISHFDQIMEEKSRFENQNFFLETQLKLAKNKLSQHELKQAEKLFLENRLVILSDTIDNLVKENERLKELLAIKSMNIEGSAEIYQDVNKSSQDHTNLLRNSRSIVNLNIEYQAKLDALNSELNLKNRKLEEQIQKNNNYDVNEMMSIMMSMTSGAAEEFWYQLFYRRFRGLTAMATESKRDVTLNMETATRIGNNLHIETSLQISTMSMNYETLKNEHELFKQSCESKTNAECGVNNENNNASIEIIRKYEMEIAELRELLEKYEASSETTKILHYRSNPLDLAHKEYQEFQLTKKRRQEISHQDLDSSIRQKYHDELIKQISDLQYQLHKVEKEKSSALLIQSDLVKKYRAAATALSGFQIKLKEDDLVQKVNPAVKSLEIRLEL</sequence>
<feature type="coiled-coil region" evidence="1">
    <location>
        <begin position="81"/>
        <end position="126"/>
    </location>
</feature>
<keyword evidence="1" id="KW-0175">Coiled coil</keyword>
<organism evidence="3 5">
    <name type="scientific">Dracunculus medinensis</name>
    <name type="common">Guinea worm</name>
    <dbReference type="NCBI Taxonomy" id="318479"/>
    <lineage>
        <taxon>Eukaryota</taxon>
        <taxon>Metazoa</taxon>
        <taxon>Ecdysozoa</taxon>
        <taxon>Nematoda</taxon>
        <taxon>Chromadorea</taxon>
        <taxon>Rhabditida</taxon>
        <taxon>Spirurina</taxon>
        <taxon>Dracunculoidea</taxon>
        <taxon>Dracunculidae</taxon>
        <taxon>Dracunculus</taxon>
    </lineage>
</organism>
<dbReference type="AlphaFoldDB" id="A0A158Q531"/>
<evidence type="ECO:0000313" key="4">
    <source>
        <dbReference type="Proteomes" id="UP000274756"/>
    </source>
</evidence>
<evidence type="ECO:0000313" key="2">
    <source>
        <dbReference type="EMBL" id="VDN51264.1"/>
    </source>
</evidence>
<gene>
    <name evidence="2" type="ORF">DME_LOCUS1237</name>
</gene>
<accession>A0A158Q531</accession>
<dbReference type="STRING" id="318479.A0A158Q531"/>
<reference evidence="5" key="1">
    <citation type="submission" date="2016-04" db="UniProtKB">
        <authorList>
            <consortium name="WormBaseParasite"/>
        </authorList>
    </citation>
    <scope>IDENTIFICATION</scope>
</reference>
<name>A0A158Q531_DRAME</name>
<dbReference type="Proteomes" id="UP000274756">
    <property type="component" value="Unassembled WGS sequence"/>
</dbReference>
<reference evidence="2 4" key="2">
    <citation type="submission" date="2018-11" db="EMBL/GenBank/DDBJ databases">
        <authorList>
            <consortium name="Pathogen Informatics"/>
        </authorList>
    </citation>
    <scope>NUCLEOTIDE SEQUENCE [LARGE SCALE GENOMIC DNA]</scope>
</reference>